<dbReference type="PANTHER" id="PTHR22911:SF79">
    <property type="entry name" value="MOBA-LIKE NTP TRANSFERASE DOMAIN-CONTAINING PROTEIN"/>
    <property type="match status" value="1"/>
</dbReference>
<evidence type="ECO:0000256" key="3">
    <source>
        <dbReference type="SAM" id="Phobius"/>
    </source>
</evidence>
<name>A0A3G6K9F2_LACDL</name>
<feature type="transmembrane region" description="Helical" evidence="3">
    <location>
        <begin position="156"/>
        <end position="175"/>
    </location>
</feature>
<dbReference type="SUPFAM" id="SSF103481">
    <property type="entry name" value="Multidrug resistance efflux transporter EmrE"/>
    <property type="match status" value="2"/>
</dbReference>
<evidence type="ECO:0000259" key="4">
    <source>
        <dbReference type="Pfam" id="PF00892"/>
    </source>
</evidence>
<dbReference type="AlphaFoldDB" id="A0A3G6K9F2"/>
<dbReference type="InterPro" id="IPR000620">
    <property type="entry name" value="EamA_dom"/>
</dbReference>
<feature type="transmembrane region" description="Helical" evidence="3">
    <location>
        <begin position="132"/>
        <end position="150"/>
    </location>
</feature>
<evidence type="ECO:0000256" key="1">
    <source>
        <dbReference type="ARBA" id="ARBA00004127"/>
    </source>
</evidence>
<evidence type="ECO:0000313" key="5">
    <source>
        <dbReference type="EMBL" id="AZA16162.1"/>
    </source>
</evidence>
<dbReference type="PANTHER" id="PTHR22911">
    <property type="entry name" value="ACYL-MALONYL CONDENSING ENZYME-RELATED"/>
    <property type="match status" value="1"/>
</dbReference>
<keyword evidence="3" id="KW-0472">Membrane</keyword>
<proteinExistence type="inferred from homology"/>
<keyword evidence="3" id="KW-1133">Transmembrane helix</keyword>
<feature type="transmembrane region" description="Helical" evidence="3">
    <location>
        <begin position="101"/>
        <end position="120"/>
    </location>
</feature>
<dbReference type="Pfam" id="PF00892">
    <property type="entry name" value="EamA"/>
    <property type="match status" value="2"/>
</dbReference>
<dbReference type="GO" id="GO:0016020">
    <property type="term" value="C:membrane"/>
    <property type="evidence" value="ECO:0007669"/>
    <property type="project" value="InterPro"/>
</dbReference>
<dbReference type="InterPro" id="IPR037185">
    <property type="entry name" value="EmrE-like"/>
</dbReference>
<organism evidence="5">
    <name type="scientific">Lactobacillus delbrueckii subsp. lactis</name>
    <dbReference type="NCBI Taxonomy" id="29397"/>
    <lineage>
        <taxon>Bacteria</taxon>
        <taxon>Bacillati</taxon>
        <taxon>Bacillota</taxon>
        <taxon>Bacilli</taxon>
        <taxon>Lactobacillales</taxon>
        <taxon>Lactobacillaceae</taxon>
        <taxon>Lactobacillus</taxon>
    </lineage>
</organism>
<feature type="domain" description="EamA" evidence="4">
    <location>
        <begin position="159"/>
        <end position="290"/>
    </location>
</feature>
<feature type="transmembrane region" description="Helical" evidence="3">
    <location>
        <begin position="76"/>
        <end position="95"/>
    </location>
</feature>
<reference evidence="5" key="1">
    <citation type="submission" date="2018-07" db="EMBL/GenBank/DDBJ databases">
        <authorList>
            <person name="Somerville V."/>
        </authorList>
    </citation>
    <scope>NUCLEOTIDE SEQUENCE</scope>
    <source>
        <strain evidence="5">NWC_2_2</strain>
    </source>
</reference>
<comment type="similarity">
    <text evidence="2">Belongs to the EamA transporter family.</text>
</comment>
<comment type="subcellular location">
    <subcellularLocation>
        <location evidence="1">Endomembrane system</location>
        <topology evidence="1">Multi-pass membrane protein</topology>
    </subcellularLocation>
</comment>
<accession>A0A3G6K9F2</accession>
<feature type="transmembrane region" description="Helical" evidence="3">
    <location>
        <begin position="187"/>
        <end position="205"/>
    </location>
</feature>
<gene>
    <name evidence="5" type="ORF">DQL93_06230</name>
</gene>
<dbReference type="EMBL" id="CP031023">
    <property type="protein sequence ID" value="AZA16162.1"/>
    <property type="molecule type" value="Genomic_DNA"/>
</dbReference>
<dbReference type="RefSeq" id="WP_138491025.1">
    <property type="nucleotide sequence ID" value="NZ_CP046131.1"/>
</dbReference>
<sequence>MKSNSKWAGLAAAACILWGISGLFAKGLFNLDPRITPIWVTQMRQVCSGLILLTVAQLTGKHPWQVWKDKKSAVQLLAYAVIGVLPFQYCFFLVVAQANAAIATVIQFIGPFFVLAYLTLTKQEALRPIDVAASLLAFGGVFLLSTHGNIHDLRIAPLTLLFGIMSAVGAAANSLLPQALVTRQSTISVTGWGLLISGLILTTIHPVWPSLPSSPTVYLNLSVVIVMGTIIPTLWQNHALGHISGMTVAFMDAFEPLASMIGSIIVFHFQPQMMDYAASVMIIFAVLALNWTPRSKIKARVEK</sequence>
<keyword evidence="3" id="KW-0812">Transmembrane</keyword>
<feature type="domain" description="EamA" evidence="4">
    <location>
        <begin position="6"/>
        <end position="146"/>
    </location>
</feature>
<feature type="transmembrane region" description="Helical" evidence="3">
    <location>
        <begin position="276"/>
        <end position="293"/>
    </location>
</feature>
<protein>
    <submittedName>
        <fullName evidence="5">EamA/RhaT family transporter</fullName>
    </submittedName>
</protein>
<evidence type="ECO:0000256" key="2">
    <source>
        <dbReference type="ARBA" id="ARBA00007362"/>
    </source>
</evidence>
<feature type="transmembrane region" description="Helical" evidence="3">
    <location>
        <begin position="217"/>
        <end position="235"/>
    </location>
</feature>